<proteinExistence type="predicted"/>
<dbReference type="PROSITE" id="PS50279">
    <property type="entry name" value="BPTI_KUNITZ_2"/>
    <property type="match status" value="1"/>
</dbReference>
<feature type="signal peptide" evidence="1">
    <location>
        <begin position="1"/>
        <end position="17"/>
    </location>
</feature>
<evidence type="ECO:0000313" key="3">
    <source>
        <dbReference type="EMBL" id="CAB3398581.1"/>
    </source>
</evidence>
<reference evidence="3 4" key="1">
    <citation type="submission" date="2020-04" db="EMBL/GenBank/DDBJ databases">
        <authorList>
            <person name="Laetsch R D."/>
            <person name="Stevens L."/>
            <person name="Kumar S."/>
            <person name="Blaxter L. M."/>
        </authorList>
    </citation>
    <scope>NUCLEOTIDE SEQUENCE [LARGE SCALE GENOMIC DNA]</scope>
</reference>
<dbReference type="SUPFAM" id="SSF57362">
    <property type="entry name" value="BPTI-like"/>
    <property type="match status" value="1"/>
</dbReference>
<dbReference type="OrthoDB" id="4473401at2759"/>
<gene>
    <name evidence="3" type="ORF">CBOVIS_LOCUS1840</name>
</gene>
<keyword evidence="1" id="KW-0732">Signal</keyword>
<dbReference type="EMBL" id="CADEPM010000001">
    <property type="protein sequence ID" value="CAB3398581.1"/>
    <property type="molecule type" value="Genomic_DNA"/>
</dbReference>
<dbReference type="SMART" id="SM00131">
    <property type="entry name" value="KU"/>
    <property type="match status" value="1"/>
</dbReference>
<name>A0A8S1ED44_9PELO</name>
<feature type="chain" id="PRO_5035736120" description="BPTI/Kunitz inhibitor domain-containing protein" evidence="1">
    <location>
        <begin position="18"/>
        <end position="186"/>
    </location>
</feature>
<dbReference type="Proteomes" id="UP000494206">
    <property type="component" value="Unassembled WGS sequence"/>
</dbReference>
<accession>A0A8S1ED44</accession>
<evidence type="ECO:0000256" key="1">
    <source>
        <dbReference type="SAM" id="SignalP"/>
    </source>
</evidence>
<dbReference type="Pfam" id="PF00014">
    <property type="entry name" value="Kunitz_BPTI"/>
    <property type="match status" value="1"/>
</dbReference>
<comment type="caution">
    <text evidence="3">The sequence shown here is derived from an EMBL/GenBank/DDBJ whole genome shotgun (WGS) entry which is preliminary data.</text>
</comment>
<dbReference type="Gene3D" id="4.10.410.10">
    <property type="entry name" value="Pancreatic trypsin inhibitor Kunitz domain"/>
    <property type="match status" value="1"/>
</dbReference>
<organism evidence="3 4">
    <name type="scientific">Caenorhabditis bovis</name>
    <dbReference type="NCBI Taxonomy" id="2654633"/>
    <lineage>
        <taxon>Eukaryota</taxon>
        <taxon>Metazoa</taxon>
        <taxon>Ecdysozoa</taxon>
        <taxon>Nematoda</taxon>
        <taxon>Chromadorea</taxon>
        <taxon>Rhabditida</taxon>
        <taxon>Rhabditina</taxon>
        <taxon>Rhabditomorpha</taxon>
        <taxon>Rhabditoidea</taxon>
        <taxon>Rhabditidae</taxon>
        <taxon>Peloderinae</taxon>
        <taxon>Caenorhabditis</taxon>
    </lineage>
</organism>
<dbReference type="GO" id="GO:0004867">
    <property type="term" value="F:serine-type endopeptidase inhibitor activity"/>
    <property type="evidence" value="ECO:0007669"/>
    <property type="project" value="InterPro"/>
</dbReference>
<evidence type="ECO:0000259" key="2">
    <source>
        <dbReference type="PROSITE" id="PS50279"/>
    </source>
</evidence>
<feature type="domain" description="BPTI/Kunitz inhibitor" evidence="2">
    <location>
        <begin position="23"/>
        <end position="77"/>
    </location>
</feature>
<dbReference type="InterPro" id="IPR052861">
    <property type="entry name" value="BPTI/Kunitz_domain"/>
</dbReference>
<dbReference type="InterPro" id="IPR002223">
    <property type="entry name" value="Kunitz_BPTI"/>
</dbReference>
<sequence>MIFALCFYSAMFVVGIAIPRESCHGDLNRGHWRCSNRTRAIKYYFDKELDTCLPFLYEGCGGGANHWNDVEFCIQRCKPADRGTCGGGARALASCSTRNRRCPLGSSCYIMAFGNGLCCNDRIQQAWRKEHHPKCLDSGFTVVTEPVWYGEQPLLGKSCEHKFCPFGSKCVPGRWLAHCCQPIKSR</sequence>
<dbReference type="PANTHER" id="PTHR47248">
    <property type="entry name" value="PROTEIN CBG06772"/>
    <property type="match status" value="1"/>
</dbReference>
<evidence type="ECO:0000313" key="4">
    <source>
        <dbReference type="Proteomes" id="UP000494206"/>
    </source>
</evidence>
<protein>
    <recommendedName>
        <fullName evidence="2">BPTI/Kunitz inhibitor domain-containing protein</fullName>
    </recommendedName>
</protein>
<dbReference type="InterPro" id="IPR036880">
    <property type="entry name" value="Kunitz_BPTI_sf"/>
</dbReference>
<dbReference type="AlphaFoldDB" id="A0A8S1ED44"/>
<keyword evidence="4" id="KW-1185">Reference proteome</keyword>
<dbReference type="PANTHER" id="PTHR47248:SF8">
    <property type="entry name" value="BPTI_KUNITZ INHIBITOR DOMAIN-CONTAINING PROTEIN-RELATED"/>
    <property type="match status" value="1"/>
</dbReference>